<reference evidence="2" key="1">
    <citation type="submission" date="2017-04" db="EMBL/GenBank/DDBJ databases">
        <authorList>
            <person name="Varghese N."/>
            <person name="Submissions S."/>
        </authorList>
    </citation>
    <scope>NUCLEOTIDE SEQUENCE [LARGE SCALE GENOMIC DNA]</scope>
    <source>
        <strain evidence="2">DSM 16537</strain>
    </source>
</reference>
<keyword evidence="1" id="KW-0449">Lipoprotein</keyword>
<gene>
    <name evidence="1" type="ORF">SAMN00777080_3861</name>
</gene>
<dbReference type="InterPro" id="IPR007298">
    <property type="entry name" value="Cu-R_lipoprotein_NlpE"/>
</dbReference>
<keyword evidence="2" id="KW-1185">Reference proteome</keyword>
<proteinExistence type="predicted"/>
<name>A0A1W2H9D8_9BACT</name>
<organism evidence="1 2">
    <name type="scientific">Aquiflexum balticum DSM 16537</name>
    <dbReference type="NCBI Taxonomy" id="758820"/>
    <lineage>
        <taxon>Bacteria</taxon>
        <taxon>Pseudomonadati</taxon>
        <taxon>Bacteroidota</taxon>
        <taxon>Cytophagia</taxon>
        <taxon>Cytophagales</taxon>
        <taxon>Cyclobacteriaceae</taxon>
        <taxon>Aquiflexum</taxon>
    </lineage>
</organism>
<sequence length="166" mass="18644">MILAMKIKQIIALALVYGMFFFSTGCQKNSNKDDIIVDDEMFEDMDEETILEEGFTDAHTSQNSLDYWGIYSGILPCADCEGIELIIELNSDFSYTKKTTYLGKGDGKPIETSGTYSWNEAGNSIILTGEDAPNQYFVGENVLFHLDMDGNRITGDLAEKYRLNKQ</sequence>
<dbReference type="Gene3D" id="2.40.128.640">
    <property type="match status" value="1"/>
</dbReference>
<dbReference type="Proteomes" id="UP000192333">
    <property type="component" value="Chromosome I"/>
</dbReference>
<dbReference type="AlphaFoldDB" id="A0A1W2H9D8"/>
<dbReference type="Pfam" id="PF04170">
    <property type="entry name" value="NlpE"/>
    <property type="match status" value="1"/>
</dbReference>
<dbReference type="PROSITE" id="PS51257">
    <property type="entry name" value="PROKAR_LIPOPROTEIN"/>
    <property type="match status" value="1"/>
</dbReference>
<evidence type="ECO:0000313" key="2">
    <source>
        <dbReference type="Proteomes" id="UP000192333"/>
    </source>
</evidence>
<accession>A0A1W2H9D8</accession>
<protein>
    <submittedName>
        <fullName evidence="1">Uncharacterized lipoprotein NlpE involved in copper resistance</fullName>
    </submittedName>
</protein>
<dbReference type="EMBL" id="LT838813">
    <property type="protein sequence ID" value="SMD45216.1"/>
    <property type="molecule type" value="Genomic_DNA"/>
</dbReference>
<evidence type="ECO:0000313" key="1">
    <source>
        <dbReference type="EMBL" id="SMD45216.1"/>
    </source>
</evidence>
<dbReference type="STRING" id="758820.SAMN00777080_3861"/>